<evidence type="ECO:0000256" key="3">
    <source>
        <dbReference type="ARBA" id="ARBA00022840"/>
    </source>
</evidence>
<gene>
    <name evidence="5" type="ORF">F3Y22_tig00111388pilonHSYRG00011</name>
</gene>
<dbReference type="SUPFAM" id="SSF56235">
    <property type="entry name" value="N-terminal nucleophile aminohydrolases (Ntn hydrolases)"/>
    <property type="match status" value="1"/>
</dbReference>
<dbReference type="GO" id="GO:0004066">
    <property type="term" value="F:asparagine synthase (glutamine-hydrolyzing) activity"/>
    <property type="evidence" value="ECO:0007669"/>
    <property type="project" value="TreeGrafter"/>
</dbReference>
<proteinExistence type="predicted"/>
<dbReference type="InterPro" id="IPR017932">
    <property type="entry name" value="GATase_2_dom"/>
</dbReference>
<dbReference type="InterPro" id="IPR050795">
    <property type="entry name" value="Asn_Synthetase"/>
</dbReference>
<dbReference type="PANTHER" id="PTHR11772:SF48">
    <property type="entry name" value="ASPARAGINE SYNTHETASE [GLUTAMINE-HYDROLYZING] 1"/>
    <property type="match status" value="1"/>
</dbReference>
<evidence type="ECO:0000256" key="1">
    <source>
        <dbReference type="ARBA" id="ARBA00005187"/>
    </source>
</evidence>
<accession>A0A6A2YMD9</accession>
<comment type="pathway">
    <text evidence="1">Amino-acid biosynthesis; L-asparagine biosynthesis; L-asparagine from L-aspartate (L-Gln route): step 1/1.</text>
</comment>
<dbReference type="EMBL" id="VEPZ02001325">
    <property type="protein sequence ID" value="KAE8680422.1"/>
    <property type="molecule type" value="Genomic_DNA"/>
</dbReference>
<name>A0A6A2YMD9_HIBSY</name>
<dbReference type="InterPro" id="IPR029055">
    <property type="entry name" value="Ntn_hydrolases_N"/>
</dbReference>
<comment type="caution">
    <text evidence="5">The sequence shown here is derived from an EMBL/GenBank/DDBJ whole genome shotgun (WGS) entry which is preliminary data.</text>
</comment>
<dbReference type="GO" id="GO:0005524">
    <property type="term" value="F:ATP binding"/>
    <property type="evidence" value="ECO:0007669"/>
    <property type="project" value="UniProtKB-KW"/>
</dbReference>
<reference evidence="5" key="1">
    <citation type="submission" date="2019-09" db="EMBL/GenBank/DDBJ databases">
        <title>Draft genome information of white flower Hibiscus syriacus.</title>
        <authorList>
            <person name="Kim Y.-M."/>
        </authorList>
    </citation>
    <scope>NUCLEOTIDE SEQUENCE [LARGE SCALE GENOMIC DNA]</scope>
    <source>
        <strain evidence="5">YM2019G1</strain>
    </source>
</reference>
<sequence length="311" mass="34623">MLCLMSFTGELVVIVTRHCLRANEAEPLYFLFQVNGEIYNHEELRKKLVNHTFRTGSDCDVIAQLYEEYGEDFVDMLDGIFSFVLLDTHDNNFMVVHDAIGVTSLYIGWGLDGILNLAFFQLQAVGTVFRLDPGIGLRLEKCGLESPPIIYLKINGLIGYPISYLICVLPEMCRIQGSVTVKEGLAPLNCPFDASFLCFLAETSPFPSLHPLLCSSRMKNTAVGLDEPRTRPPYAASPPPLVGDVRRSSAAKVKKILLLPLRRRTRTVGEACVARSPRLDGFAALMSEKLLGFPLQLGQRMGRGREDQSHE</sequence>
<dbReference type="AlphaFoldDB" id="A0A6A2YMD9"/>
<protein>
    <recommendedName>
        <fullName evidence="4">Glutamine amidotransferase type-2 domain-containing protein</fullName>
    </recommendedName>
</protein>
<evidence type="ECO:0000256" key="2">
    <source>
        <dbReference type="ARBA" id="ARBA00022741"/>
    </source>
</evidence>
<dbReference type="GO" id="GO:0005829">
    <property type="term" value="C:cytosol"/>
    <property type="evidence" value="ECO:0007669"/>
    <property type="project" value="TreeGrafter"/>
</dbReference>
<dbReference type="GO" id="GO:0006529">
    <property type="term" value="P:asparagine biosynthetic process"/>
    <property type="evidence" value="ECO:0007669"/>
    <property type="project" value="TreeGrafter"/>
</dbReference>
<feature type="domain" description="Glutamine amidotransferase type-2" evidence="4">
    <location>
        <begin position="1"/>
        <end position="142"/>
    </location>
</feature>
<dbReference type="PANTHER" id="PTHR11772">
    <property type="entry name" value="ASPARAGINE SYNTHETASE"/>
    <property type="match status" value="1"/>
</dbReference>
<evidence type="ECO:0000313" key="6">
    <source>
        <dbReference type="Proteomes" id="UP000436088"/>
    </source>
</evidence>
<evidence type="ECO:0000259" key="4">
    <source>
        <dbReference type="PROSITE" id="PS51278"/>
    </source>
</evidence>
<dbReference type="Gene3D" id="3.60.20.10">
    <property type="entry name" value="Glutamine Phosphoribosylpyrophosphate, subunit 1, domain 1"/>
    <property type="match status" value="1"/>
</dbReference>
<organism evidence="5 6">
    <name type="scientific">Hibiscus syriacus</name>
    <name type="common">Rose of Sharon</name>
    <dbReference type="NCBI Taxonomy" id="106335"/>
    <lineage>
        <taxon>Eukaryota</taxon>
        <taxon>Viridiplantae</taxon>
        <taxon>Streptophyta</taxon>
        <taxon>Embryophyta</taxon>
        <taxon>Tracheophyta</taxon>
        <taxon>Spermatophyta</taxon>
        <taxon>Magnoliopsida</taxon>
        <taxon>eudicotyledons</taxon>
        <taxon>Gunneridae</taxon>
        <taxon>Pentapetalae</taxon>
        <taxon>rosids</taxon>
        <taxon>malvids</taxon>
        <taxon>Malvales</taxon>
        <taxon>Malvaceae</taxon>
        <taxon>Malvoideae</taxon>
        <taxon>Hibiscus</taxon>
    </lineage>
</organism>
<keyword evidence="3" id="KW-0067">ATP-binding</keyword>
<dbReference type="PROSITE" id="PS51278">
    <property type="entry name" value="GATASE_TYPE_2"/>
    <property type="match status" value="1"/>
</dbReference>
<keyword evidence="2" id="KW-0547">Nucleotide-binding</keyword>
<keyword evidence="6" id="KW-1185">Reference proteome</keyword>
<dbReference type="Pfam" id="PF13537">
    <property type="entry name" value="GATase_7"/>
    <property type="match status" value="1"/>
</dbReference>
<dbReference type="Proteomes" id="UP000436088">
    <property type="component" value="Unassembled WGS sequence"/>
</dbReference>
<evidence type="ECO:0000313" key="5">
    <source>
        <dbReference type="EMBL" id="KAE8680422.1"/>
    </source>
</evidence>